<protein>
    <submittedName>
        <fullName evidence="1">Uncharacterized protein</fullName>
    </submittedName>
</protein>
<reference evidence="1 2" key="1">
    <citation type="submission" date="2019-02" db="EMBL/GenBank/DDBJ databases">
        <title>Draft Genome Sequences of Six Type Strains of the Genus Massilia.</title>
        <authorList>
            <person name="Miess H."/>
            <person name="Frediansyhah A."/>
            <person name="Gross H."/>
        </authorList>
    </citation>
    <scope>NUCLEOTIDE SEQUENCE [LARGE SCALE GENOMIC DNA]</scope>
    <source>
        <strain evidence="1 2">DSM 17473</strain>
    </source>
</reference>
<dbReference type="RefSeq" id="WP_130184859.1">
    <property type="nucleotide sequence ID" value="NZ_CP035913.1"/>
</dbReference>
<accession>A0A4P6KTJ3</accession>
<organism evidence="1 2">
    <name type="scientific">Pseudoduganella lutea</name>
    <dbReference type="NCBI Taxonomy" id="321985"/>
    <lineage>
        <taxon>Bacteria</taxon>
        <taxon>Pseudomonadati</taxon>
        <taxon>Pseudomonadota</taxon>
        <taxon>Betaproteobacteria</taxon>
        <taxon>Burkholderiales</taxon>
        <taxon>Oxalobacteraceae</taxon>
        <taxon>Telluria group</taxon>
        <taxon>Pseudoduganella</taxon>
    </lineage>
</organism>
<dbReference type="Proteomes" id="UP000290637">
    <property type="component" value="Chromosome"/>
</dbReference>
<sequence>MSPAWIARKSILSAAEELKLSVSTSKQQQLPDEKSNSLRISLYLHAGKWITMNNRGFALHSLAEVRPQRLVFVTALSTDEKGRLNTTMRHLNFSQSEPVTRRRAANWEAQIPTSVIAVPFTKKDTRVVYTVKAIDMVGPLDHGNAGVMSKCNLLVTGAD</sequence>
<evidence type="ECO:0000313" key="2">
    <source>
        <dbReference type="Proteomes" id="UP000290637"/>
    </source>
</evidence>
<name>A0A4P6KTJ3_9BURK</name>
<dbReference type="AlphaFoldDB" id="A0A4P6KTJ3"/>
<keyword evidence="2" id="KW-1185">Reference proteome</keyword>
<proteinExistence type="predicted"/>
<evidence type="ECO:0000313" key="1">
    <source>
        <dbReference type="EMBL" id="QBE61722.1"/>
    </source>
</evidence>
<dbReference type="EMBL" id="CP035913">
    <property type="protein sequence ID" value="QBE61722.1"/>
    <property type="molecule type" value="Genomic_DNA"/>
</dbReference>
<dbReference type="KEGG" id="plue:EWM63_00845"/>
<gene>
    <name evidence="1" type="ORF">EWM63_00845</name>
</gene>